<proteinExistence type="predicted"/>
<sequence>MFCPLLSPALGYGDMETLFELFYLRMLLLALSQATVGPWVFFPSDRSTHTGSPGSQGAVICGRASIFTRHRNGPSSRTSTEALASQLLRNGPAIGADTPKLTSVC</sequence>
<dbReference type="EMBL" id="SRMA01026021">
    <property type="protein sequence ID" value="TRY88782.1"/>
    <property type="molecule type" value="Genomic_DNA"/>
</dbReference>
<dbReference type="AlphaFoldDB" id="A0A553QFR6"/>
<evidence type="ECO:0000313" key="2">
    <source>
        <dbReference type="Proteomes" id="UP000316079"/>
    </source>
</evidence>
<name>A0A553QFR6_9TELE</name>
<gene>
    <name evidence="1" type="ORF">DNTS_015002</name>
</gene>
<feature type="non-terminal residue" evidence="1">
    <location>
        <position position="105"/>
    </location>
</feature>
<dbReference type="Proteomes" id="UP000316079">
    <property type="component" value="Unassembled WGS sequence"/>
</dbReference>
<comment type="caution">
    <text evidence="1">The sequence shown here is derived from an EMBL/GenBank/DDBJ whole genome shotgun (WGS) entry which is preliminary data.</text>
</comment>
<protein>
    <submittedName>
        <fullName evidence="1">Uncharacterized protein</fullName>
    </submittedName>
</protein>
<reference evidence="1 2" key="1">
    <citation type="journal article" date="2019" name="Sci. Data">
        <title>Hybrid genome assembly and annotation of Danionella translucida.</title>
        <authorList>
            <person name="Kadobianskyi M."/>
            <person name="Schulze L."/>
            <person name="Schuelke M."/>
            <person name="Judkewitz B."/>
        </authorList>
    </citation>
    <scope>NUCLEOTIDE SEQUENCE [LARGE SCALE GENOMIC DNA]</scope>
    <source>
        <strain evidence="1 2">Bolton</strain>
    </source>
</reference>
<keyword evidence="2" id="KW-1185">Reference proteome</keyword>
<evidence type="ECO:0000313" key="1">
    <source>
        <dbReference type="EMBL" id="TRY88782.1"/>
    </source>
</evidence>
<organism evidence="1 2">
    <name type="scientific">Danionella cerebrum</name>
    <dbReference type="NCBI Taxonomy" id="2873325"/>
    <lineage>
        <taxon>Eukaryota</taxon>
        <taxon>Metazoa</taxon>
        <taxon>Chordata</taxon>
        <taxon>Craniata</taxon>
        <taxon>Vertebrata</taxon>
        <taxon>Euteleostomi</taxon>
        <taxon>Actinopterygii</taxon>
        <taxon>Neopterygii</taxon>
        <taxon>Teleostei</taxon>
        <taxon>Ostariophysi</taxon>
        <taxon>Cypriniformes</taxon>
        <taxon>Danionidae</taxon>
        <taxon>Danioninae</taxon>
        <taxon>Danionella</taxon>
    </lineage>
</organism>
<accession>A0A553QFR6</accession>